<gene>
    <name evidence="1" type="ORF">CTOB1V02_LOCUS331</name>
</gene>
<sequence>MLVKRSCSGPRTRFPSHRMVICIQARSSQSVLQRASGDPSEEGTVLFWDADLSAHYLACRRQRWAGMEVSPLSPPTRANVRGCETNRAVPKSWLEGTR</sequence>
<dbReference type="EMBL" id="OB660045">
    <property type="protein sequence ID" value="CAD7222320.1"/>
    <property type="molecule type" value="Genomic_DNA"/>
</dbReference>
<dbReference type="AlphaFoldDB" id="A0A7R8W4B1"/>
<organism evidence="1">
    <name type="scientific">Cyprideis torosa</name>
    <dbReference type="NCBI Taxonomy" id="163714"/>
    <lineage>
        <taxon>Eukaryota</taxon>
        <taxon>Metazoa</taxon>
        <taxon>Ecdysozoa</taxon>
        <taxon>Arthropoda</taxon>
        <taxon>Crustacea</taxon>
        <taxon>Oligostraca</taxon>
        <taxon>Ostracoda</taxon>
        <taxon>Podocopa</taxon>
        <taxon>Podocopida</taxon>
        <taxon>Cytherocopina</taxon>
        <taxon>Cytheroidea</taxon>
        <taxon>Cytherideidae</taxon>
        <taxon>Cyprideis</taxon>
    </lineage>
</organism>
<evidence type="ECO:0000313" key="1">
    <source>
        <dbReference type="EMBL" id="CAD7222320.1"/>
    </source>
</evidence>
<protein>
    <submittedName>
        <fullName evidence="1">Uncharacterized protein</fullName>
    </submittedName>
</protein>
<accession>A0A7R8W4B1</accession>
<reference evidence="1" key="1">
    <citation type="submission" date="2020-11" db="EMBL/GenBank/DDBJ databases">
        <authorList>
            <person name="Tran Van P."/>
        </authorList>
    </citation>
    <scope>NUCLEOTIDE SEQUENCE</scope>
</reference>
<name>A0A7R8W4B1_9CRUS</name>
<proteinExistence type="predicted"/>